<name>A0A4C2A9P6_EUMVA</name>
<feature type="region of interest" description="Disordered" evidence="1">
    <location>
        <begin position="206"/>
        <end position="226"/>
    </location>
</feature>
<feature type="compositionally biased region" description="Basic residues" evidence="1">
    <location>
        <begin position="11"/>
        <end position="25"/>
    </location>
</feature>
<dbReference type="AlphaFoldDB" id="A0A4C2A9P6"/>
<evidence type="ECO:0000313" key="3">
    <source>
        <dbReference type="Proteomes" id="UP000299102"/>
    </source>
</evidence>
<dbReference type="EMBL" id="BGZK01002730">
    <property type="protein sequence ID" value="GBP96073.1"/>
    <property type="molecule type" value="Genomic_DNA"/>
</dbReference>
<evidence type="ECO:0000256" key="1">
    <source>
        <dbReference type="SAM" id="MobiDB-lite"/>
    </source>
</evidence>
<feature type="region of interest" description="Disordered" evidence="1">
    <location>
        <begin position="1"/>
        <end position="26"/>
    </location>
</feature>
<proteinExistence type="predicted"/>
<protein>
    <submittedName>
        <fullName evidence="2">Uncharacterized protein</fullName>
    </submittedName>
</protein>
<reference evidence="2 3" key="1">
    <citation type="journal article" date="2019" name="Commun. Biol.">
        <title>The bagworm genome reveals a unique fibroin gene that provides high tensile strength.</title>
        <authorList>
            <person name="Kono N."/>
            <person name="Nakamura H."/>
            <person name="Ohtoshi R."/>
            <person name="Tomita M."/>
            <person name="Numata K."/>
            <person name="Arakawa K."/>
        </authorList>
    </citation>
    <scope>NUCLEOTIDE SEQUENCE [LARGE SCALE GENOMIC DNA]</scope>
</reference>
<accession>A0A4C2A9P6</accession>
<feature type="compositionally biased region" description="Basic and acidic residues" evidence="1">
    <location>
        <begin position="1"/>
        <end position="10"/>
    </location>
</feature>
<keyword evidence="3" id="KW-1185">Reference proteome</keyword>
<comment type="caution">
    <text evidence="2">The sequence shown here is derived from an EMBL/GenBank/DDBJ whole genome shotgun (WGS) entry which is preliminary data.</text>
</comment>
<dbReference type="Proteomes" id="UP000299102">
    <property type="component" value="Unassembled WGS sequence"/>
</dbReference>
<dbReference type="OrthoDB" id="10070851at2759"/>
<sequence>MRLPGDELVPRRARARAAPRPHPHLSSRAIFTALPARGGRGAARRRPHTAAKLLYICIVRPAAAATAAPPAAARRALVGIMNATNCCLRSCYTRYGVAGDGGGRRMTGGAPRNGARHSRVGCVRPLSLFYSDASADGVEERSLVPRSRSHARLRRNASMSHAFSCVQPAFIESPGLGHGHFCLIHLPRAVQVPFVAPCPSGHLKPEIFSSGRRRRDNKTSFHSSGDPSFFLPERAVSNAQRLYRADARSGPFVNLRPPRAPRPPRHPRRDKRNCGLRDETEAMSIYAASVIRVTRAAGAPAHSYSGGEETICNCFHMNGDGNEVRGGRVFPPALDQPLSDMARAHAHCNAITTRNVHC</sequence>
<evidence type="ECO:0000313" key="2">
    <source>
        <dbReference type="EMBL" id="GBP96073.1"/>
    </source>
</evidence>
<feature type="compositionally biased region" description="Basic residues" evidence="1">
    <location>
        <begin position="262"/>
        <end position="271"/>
    </location>
</feature>
<feature type="region of interest" description="Disordered" evidence="1">
    <location>
        <begin position="248"/>
        <end position="274"/>
    </location>
</feature>
<gene>
    <name evidence="2" type="ORF">EVAR_66104_1</name>
</gene>
<organism evidence="2 3">
    <name type="scientific">Eumeta variegata</name>
    <name type="common">Bagworm moth</name>
    <name type="synonym">Eumeta japonica</name>
    <dbReference type="NCBI Taxonomy" id="151549"/>
    <lineage>
        <taxon>Eukaryota</taxon>
        <taxon>Metazoa</taxon>
        <taxon>Ecdysozoa</taxon>
        <taxon>Arthropoda</taxon>
        <taxon>Hexapoda</taxon>
        <taxon>Insecta</taxon>
        <taxon>Pterygota</taxon>
        <taxon>Neoptera</taxon>
        <taxon>Endopterygota</taxon>
        <taxon>Lepidoptera</taxon>
        <taxon>Glossata</taxon>
        <taxon>Ditrysia</taxon>
        <taxon>Tineoidea</taxon>
        <taxon>Psychidae</taxon>
        <taxon>Oiketicinae</taxon>
        <taxon>Eumeta</taxon>
    </lineage>
</organism>